<sequence>MMATASQSEATYLTTTKKHQTKNSEASALAVLNFARAAACDSPYFR</sequence>
<protein>
    <submittedName>
        <fullName evidence="2">Uncharacterized protein</fullName>
    </submittedName>
</protein>
<evidence type="ECO:0000256" key="1">
    <source>
        <dbReference type="SAM" id="MobiDB-lite"/>
    </source>
</evidence>
<reference evidence="2" key="2">
    <citation type="journal article" date="2015" name="Data Brief">
        <title>Shoot transcriptome of the giant reed, Arundo donax.</title>
        <authorList>
            <person name="Barrero R.A."/>
            <person name="Guerrero F.D."/>
            <person name="Moolhuijzen P."/>
            <person name="Goolsby J.A."/>
            <person name="Tidwell J."/>
            <person name="Bellgard S.E."/>
            <person name="Bellgard M.I."/>
        </authorList>
    </citation>
    <scope>NUCLEOTIDE SEQUENCE</scope>
    <source>
        <tissue evidence="2">Shoot tissue taken approximately 20 cm above the soil surface</tissue>
    </source>
</reference>
<feature type="compositionally biased region" description="Polar residues" evidence="1">
    <location>
        <begin position="1"/>
        <end position="15"/>
    </location>
</feature>
<evidence type="ECO:0000313" key="2">
    <source>
        <dbReference type="EMBL" id="JAE01730.1"/>
    </source>
</evidence>
<dbReference type="EMBL" id="GBRH01196166">
    <property type="protein sequence ID" value="JAE01730.1"/>
    <property type="molecule type" value="Transcribed_RNA"/>
</dbReference>
<organism evidence="2">
    <name type="scientific">Arundo donax</name>
    <name type="common">Giant reed</name>
    <name type="synonym">Donax arundinaceus</name>
    <dbReference type="NCBI Taxonomy" id="35708"/>
    <lineage>
        <taxon>Eukaryota</taxon>
        <taxon>Viridiplantae</taxon>
        <taxon>Streptophyta</taxon>
        <taxon>Embryophyta</taxon>
        <taxon>Tracheophyta</taxon>
        <taxon>Spermatophyta</taxon>
        <taxon>Magnoliopsida</taxon>
        <taxon>Liliopsida</taxon>
        <taxon>Poales</taxon>
        <taxon>Poaceae</taxon>
        <taxon>PACMAD clade</taxon>
        <taxon>Arundinoideae</taxon>
        <taxon>Arundineae</taxon>
        <taxon>Arundo</taxon>
    </lineage>
</organism>
<reference evidence="2" key="1">
    <citation type="submission" date="2014-09" db="EMBL/GenBank/DDBJ databases">
        <authorList>
            <person name="Magalhaes I.L.F."/>
            <person name="Oliveira U."/>
            <person name="Santos F.R."/>
            <person name="Vidigal T.H.D.A."/>
            <person name="Brescovit A.D."/>
            <person name="Santos A.J."/>
        </authorList>
    </citation>
    <scope>NUCLEOTIDE SEQUENCE</scope>
    <source>
        <tissue evidence="2">Shoot tissue taken approximately 20 cm above the soil surface</tissue>
    </source>
</reference>
<name>A0A0A9ELW9_ARUDO</name>
<feature type="region of interest" description="Disordered" evidence="1">
    <location>
        <begin position="1"/>
        <end position="23"/>
    </location>
</feature>
<dbReference type="AlphaFoldDB" id="A0A0A9ELW9"/>
<accession>A0A0A9ELW9</accession>
<proteinExistence type="predicted"/>